<accession>A0AAJ0AZX1</accession>
<dbReference type="GeneID" id="85450188"/>
<dbReference type="AlphaFoldDB" id="A0AAJ0AZX1"/>
<reference evidence="1" key="1">
    <citation type="submission" date="2021-06" db="EMBL/GenBank/DDBJ databases">
        <title>Comparative genomics, transcriptomics and evolutionary studies reveal genomic signatures of adaptation to plant cell wall in hemibiotrophic fungi.</title>
        <authorList>
            <consortium name="DOE Joint Genome Institute"/>
            <person name="Baroncelli R."/>
            <person name="Diaz J.F."/>
            <person name="Benocci T."/>
            <person name="Peng M."/>
            <person name="Battaglia E."/>
            <person name="Haridas S."/>
            <person name="Andreopoulos W."/>
            <person name="Labutti K."/>
            <person name="Pangilinan J."/>
            <person name="Floch G.L."/>
            <person name="Makela M.R."/>
            <person name="Henrissat B."/>
            <person name="Grigoriev I.V."/>
            <person name="Crouch J.A."/>
            <person name="De Vries R.P."/>
            <person name="Sukno S.A."/>
            <person name="Thon M.R."/>
        </authorList>
    </citation>
    <scope>NUCLEOTIDE SEQUENCE</scope>
    <source>
        <strain evidence="1">CBS 193.32</strain>
    </source>
</reference>
<gene>
    <name evidence="1" type="ORF">BDP55DRAFT_15908</name>
</gene>
<evidence type="ECO:0000313" key="2">
    <source>
        <dbReference type="Proteomes" id="UP001224890"/>
    </source>
</evidence>
<dbReference type="EMBL" id="JAHMHR010000001">
    <property type="protein sequence ID" value="KAK1701285.1"/>
    <property type="molecule type" value="Genomic_DNA"/>
</dbReference>
<proteinExistence type="predicted"/>
<organism evidence="1 2">
    <name type="scientific">Colletotrichum godetiae</name>
    <dbReference type="NCBI Taxonomy" id="1209918"/>
    <lineage>
        <taxon>Eukaryota</taxon>
        <taxon>Fungi</taxon>
        <taxon>Dikarya</taxon>
        <taxon>Ascomycota</taxon>
        <taxon>Pezizomycotina</taxon>
        <taxon>Sordariomycetes</taxon>
        <taxon>Hypocreomycetidae</taxon>
        <taxon>Glomerellales</taxon>
        <taxon>Glomerellaceae</taxon>
        <taxon>Colletotrichum</taxon>
        <taxon>Colletotrichum acutatum species complex</taxon>
    </lineage>
</organism>
<sequence length="225" mass="25679">MDPQLGTVSCRGLHKSRVHFIISTTSGRSFTITCLKYGTLCQGTTNHVGGWSSIARTKYPFLSDPDDVDRVGRGETVLQSDWLLAYGVKRRTNREGQKRREQYHWNSQHPAPLRFGLLLTAELTHRLDTARQCMPPSHMDTIFCTSIESSETEGRKVWRRKPECEKPEICGREVSHPRFNPTRTETHTAFCFPHTDERSIYDVSHPRPGPGSRPLYKLPMLGSLL</sequence>
<dbReference type="RefSeq" id="XP_060437040.1">
    <property type="nucleotide sequence ID" value="XM_060565662.1"/>
</dbReference>
<keyword evidence="2" id="KW-1185">Reference proteome</keyword>
<name>A0AAJ0AZX1_9PEZI</name>
<evidence type="ECO:0000313" key="1">
    <source>
        <dbReference type="EMBL" id="KAK1701285.1"/>
    </source>
</evidence>
<protein>
    <submittedName>
        <fullName evidence="1">Uncharacterized protein</fullName>
    </submittedName>
</protein>
<comment type="caution">
    <text evidence="1">The sequence shown here is derived from an EMBL/GenBank/DDBJ whole genome shotgun (WGS) entry which is preliminary data.</text>
</comment>
<dbReference type="Proteomes" id="UP001224890">
    <property type="component" value="Unassembled WGS sequence"/>
</dbReference>